<evidence type="ECO:0000256" key="2">
    <source>
        <dbReference type="ARBA" id="ARBA00023015"/>
    </source>
</evidence>
<protein>
    <recommendedName>
        <fullName evidence="7">HTH araC/xylS-type domain-containing protein</fullName>
    </recommendedName>
</protein>
<comment type="caution">
    <text evidence="8">The sequence shown here is derived from an EMBL/GenBank/DDBJ whole genome shotgun (WGS) entry which is preliminary data.</text>
</comment>
<keyword evidence="1" id="KW-0963">Cytoplasm</keyword>
<dbReference type="EMBL" id="QMEY01000027">
    <property type="protein sequence ID" value="RBQ14960.1"/>
    <property type="molecule type" value="Genomic_DNA"/>
</dbReference>
<dbReference type="InterPro" id="IPR050204">
    <property type="entry name" value="AraC_XylS_family_regulators"/>
</dbReference>
<dbReference type="Proteomes" id="UP000253303">
    <property type="component" value="Unassembled WGS sequence"/>
</dbReference>
<dbReference type="InterPro" id="IPR014710">
    <property type="entry name" value="RmlC-like_jellyroll"/>
</dbReference>
<evidence type="ECO:0000256" key="1">
    <source>
        <dbReference type="ARBA" id="ARBA00022490"/>
    </source>
</evidence>
<evidence type="ECO:0000256" key="3">
    <source>
        <dbReference type="ARBA" id="ARBA00023125"/>
    </source>
</evidence>
<dbReference type="Gene3D" id="1.10.10.60">
    <property type="entry name" value="Homeodomain-like"/>
    <property type="match status" value="2"/>
</dbReference>
<dbReference type="InterPro" id="IPR037923">
    <property type="entry name" value="HTH-like"/>
</dbReference>
<dbReference type="RefSeq" id="WP_113985656.1">
    <property type="nucleotide sequence ID" value="NZ_QMEY01000027.1"/>
</dbReference>
<dbReference type="InterPro" id="IPR009057">
    <property type="entry name" value="Homeodomain-like_sf"/>
</dbReference>
<evidence type="ECO:0000256" key="6">
    <source>
        <dbReference type="SAM" id="MobiDB-lite"/>
    </source>
</evidence>
<keyword evidence="2" id="KW-0805">Transcription regulation</keyword>
<gene>
    <name evidence="8" type="ORF">DP939_37880</name>
</gene>
<dbReference type="PANTHER" id="PTHR46796">
    <property type="entry name" value="HTH-TYPE TRANSCRIPTIONAL ACTIVATOR RHAS-RELATED"/>
    <property type="match status" value="1"/>
</dbReference>
<feature type="region of interest" description="Disordered" evidence="6">
    <location>
        <begin position="292"/>
        <end position="325"/>
    </location>
</feature>
<dbReference type="Pfam" id="PF02311">
    <property type="entry name" value="AraC_binding"/>
    <property type="match status" value="1"/>
</dbReference>
<evidence type="ECO:0000259" key="7">
    <source>
        <dbReference type="PROSITE" id="PS01124"/>
    </source>
</evidence>
<dbReference type="SUPFAM" id="SSF51215">
    <property type="entry name" value="Regulatory protein AraC"/>
    <property type="match status" value="1"/>
</dbReference>
<feature type="domain" description="HTH araC/xylS-type" evidence="7">
    <location>
        <begin position="175"/>
        <end position="273"/>
    </location>
</feature>
<dbReference type="InterPro" id="IPR018062">
    <property type="entry name" value="HTH_AraC-typ_CS"/>
</dbReference>
<dbReference type="GO" id="GO:0043565">
    <property type="term" value="F:sequence-specific DNA binding"/>
    <property type="evidence" value="ECO:0007669"/>
    <property type="project" value="InterPro"/>
</dbReference>
<keyword evidence="3" id="KW-0238">DNA-binding</keyword>
<dbReference type="PROSITE" id="PS00041">
    <property type="entry name" value="HTH_ARAC_FAMILY_1"/>
    <property type="match status" value="1"/>
</dbReference>
<accession>A0A366LMS9</accession>
<dbReference type="InterPro" id="IPR003313">
    <property type="entry name" value="AraC-bd"/>
</dbReference>
<evidence type="ECO:0000313" key="8">
    <source>
        <dbReference type="EMBL" id="RBQ14960.1"/>
    </source>
</evidence>
<feature type="compositionally biased region" description="Basic residues" evidence="6">
    <location>
        <begin position="292"/>
        <end position="301"/>
    </location>
</feature>
<dbReference type="PANTHER" id="PTHR46796:SF13">
    <property type="entry name" value="HTH-TYPE TRANSCRIPTIONAL ACTIVATOR RHAS"/>
    <property type="match status" value="1"/>
</dbReference>
<dbReference type="AlphaFoldDB" id="A0A366LMS9"/>
<evidence type="ECO:0000256" key="4">
    <source>
        <dbReference type="ARBA" id="ARBA00023159"/>
    </source>
</evidence>
<organism evidence="8 9">
    <name type="scientific">Spongiactinospora rosea</name>
    <dbReference type="NCBI Taxonomy" id="2248750"/>
    <lineage>
        <taxon>Bacteria</taxon>
        <taxon>Bacillati</taxon>
        <taxon>Actinomycetota</taxon>
        <taxon>Actinomycetes</taxon>
        <taxon>Streptosporangiales</taxon>
        <taxon>Streptosporangiaceae</taxon>
        <taxon>Spongiactinospora</taxon>
    </lineage>
</organism>
<proteinExistence type="predicted"/>
<evidence type="ECO:0000313" key="9">
    <source>
        <dbReference type="Proteomes" id="UP000253303"/>
    </source>
</evidence>
<sequence>MRILYEHLEPEFPVNWRYTRFREHRLEAYWHFHPEYELTYIMHGTGTRLAGNSVEEYRPGDLALFGPDLPHTYVTTPESEPIEAIVVHFARDFLGPEFFGSPVFGNVRRMLDDALRGIRFPGALPPLEDLSRLAPPERTVELLRILVTLSREPYILLATGRSPSVLHQGAAVRIQAMMKAIHSGYTARLTLEDIAAAAHMHASAASRLFARSTGFTVSHYVNLVRVNRACQLLRDTDRSVSTVAADSGFANLSNFNRRFRELKRMSPREYRANFRVELEAADVTDLGDVRRHRAGGRRNRALRQSEQGGRPVVDETGEVGVHGRP</sequence>
<keyword evidence="4" id="KW-0010">Activator</keyword>
<dbReference type="Pfam" id="PF12833">
    <property type="entry name" value="HTH_18"/>
    <property type="match status" value="1"/>
</dbReference>
<dbReference type="InterPro" id="IPR018060">
    <property type="entry name" value="HTH_AraC"/>
</dbReference>
<dbReference type="OrthoDB" id="9799345at2"/>
<evidence type="ECO:0000256" key="5">
    <source>
        <dbReference type="ARBA" id="ARBA00023163"/>
    </source>
</evidence>
<dbReference type="SMART" id="SM00342">
    <property type="entry name" value="HTH_ARAC"/>
    <property type="match status" value="1"/>
</dbReference>
<keyword evidence="9" id="KW-1185">Reference proteome</keyword>
<reference evidence="8 9" key="1">
    <citation type="submission" date="2018-06" db="EMBL/GenBank/DDBJ databases">
        <title>Sphaerisporangium craniellae sp. nov., isolated from a marine sponge in the South China Sea.</title>
        <authorList>
            <person name="Li L."/>
        </authorList>
    </citation>
    <scope>NUCLEOTIDE SEQUENCE [LARGE SCALE GENOMIC DNA]</scope>
    <source>
        <strain evidence="8 9">LHW63015</strain>
    </source>
</reference>
<keyword evidence="5" id="KW-0804">Transcription</keyword>
<dbReference type="GO" id="GO:0003700">
    <property type="term" value="F:DNA-binding transcription factor activity"/>
    <property type="evidence" value="ECO:0007669"/>
    <property type="project" value="InterPro"/>
</dbReference>
<dbReference type="PROSITE" id="PS01124">
    <property type="entry name" value="HTH_ARAC_FAMILY_2"/>
    <property type="match status" value="1"/>
</dbReference>
<name>A0A366LMS9_9ACTN</name>
<dbReference type="Gene3D" id="2.60.120.10">
    <property type="entry name" value="Jelly Rolls"/>
    <property type="match status" value="1"/>
</dbReference>
<dbReference type="SUPFAM" id="SSF46689">
    <property type="entry name" value="Homeodomain-like"/>
    <property type="match status" value="2"/>
</dbReference>